<keyword evidence="2" id="KW-1185">Reference proteome</keyword>
<dbReference type="AlphaFoldDB" id="A0A8I2YHC2"/>
<proteinExistence type="predicted"/>
<reference evidence="1" key="1">
    <citation type="submission" date="2021-03" db="EMBL/GenBank/DDBJ databases">
        <title>Evolutionary innovations through gain and loss of genes in the ectomycorrhizal Boletales.</title>
        <authorList>
            <person name="Wu G."/>
            <person name="Miyauchi S."/>
            <person name="Morin E."/>
            <person name="Yang Z.-L."/>
            <person name="Xu J."/>
            <person name="Martin F.M."/>
        </authorList>
    </citation>
    <scope>NUCLEOTIDE SEQUENCE</scope>
    <source>
        <strain evidence="1">BR01</strain>
    </source>
</reference>
<dbReference type="Proteomes" id="UP000683000">
    <property type="component" value="Unassembled WGS sequence"/>
</dbReference>
<sequence>MEASDPIVLFYEIMQAARLPETGDAVESILQKLNVFFQGVSDLLVLLHIFPITFGSDGALGHSRVGASPSSRTYLQLLWHVQFPCVVMSNEDCKENRIRKTSNMTSAKE</sequence>
<organism evidence="1 2">
    <name type="scientific">Boletus reticuloceps</name>
    <dbReference type="NCBI Taxonomy" id="495285"/>
    <lineage>
        <taxon>Eukaryota</taxon>
        <taxon>Fungi</taxon>
        <taxon>Dikarya</taxon>
        <taxon>Basidiomycota</taxon>
        <taxon>Agaricomycotina</taxon>
        <taxon>Agaricomycetes</taxon>
        <taxon>Agaricomycetidae</taxon>
        <taxon>Boletales</taxon>
        <taxon>Boletineae</taxon>
        <taxon>Boletaceae</taxon>
        <taxon>Boletoideae</taxon>
        <taxon>Boletus</taxon>
    </lineage>
</organism>
<comment type="caution">
    <text evidence="1">The sequence shown here is derived from an EMBL/GenBank/DDBJ whole genome shotgun (WGS) entry which is preliminary data.</text>
</comment>
<gene>
    <name evidence="1" type="ORF">JVT61DRAFT_9018</name>
</gene>
<accession>A0A8I2YHC2</accession>
<evidence type="ECO:0000313" key="1">
    <source>
        <dbReference type="EMBL" id="KAG6371999.1"/>
    </source>
</evidence>
<name>A0A8I2YHC2_9AGAM</name>
<evidence type="ECO:0000313" key="2">
    <source>
        <dbReference type="Proteomes" id="UP000683000"/>
    </source>
</evidence>
<protein>
    <submittedName>
        <fullName evidence="1">Uncharacterized protein</fullName>
    </submittedName>
</protein>
<dbReference type="EMBL" id="JAGFBS010000031">
    <property type="protein sequence ID" value="KAG6371999.1"/>
    <property type="molecule type" value="Genomic_DNA"/>
</dbReference>